<dbReference type="Proteomes" id="UP000601435">
    <property type="component" value="Unassembled WGS sequence"/>
</dbReference>
<feature type="signal peptide" evidence="2">
    <location>
        <begin position="1"/>
        <end position="17"/>
    </location>
</feature>
<keyword evidence="4" id="KW-1185">Reference proteome</keyword>
<proteinExistence type="predicted"/>
<dbReference type="SUPFAM" id="SSF53335">
    <property type="entry name" value="S-adenosyl-L-methionine-dependent methyltransferases"/>
    <property type="match status" value="1"/>
</dbReference>
<evidence type="ECO:0000313" key="4">
    <source>
        <dbReference type="Proteomes" id="UP000601435"/>
    </source>
</evidence>
<evidence type="ECO:0000256" key="1">
    <source>
        <dbReference type="SAM" id="MobiDB-lite"/>
    </source>
</evidence>
<gene>
    <name evidence="3" type="ORF">SNEC2469_LOCUS2944</name>
</gene>
<evidence type="ECO:0008006" key="5">
    <source>
        <dbReference type="Google" id="ProtNLM"/>
    </source>
</evidence>
<dbReference type="AlphaFoldDB" id="A0A812K8D6"/>
<evidence type="ECO:0000256" key="2">
    <source>
        <dbReference type="SAM" id="SignalP"/>
    </source>
</evidence>
<feature type="compositionally biased region" description="Basic and acidic residues" evidence="1">
    <location>
        <begin position="591"/>
        <end position="605"/>
    </location>
</feature>
<protein>
    <recommendedName>
        <fullName evidence="5">Methyltransferase FkbM domain-containing protein</fullName>
    </recommendedName>
</protein>
<feature type="region of interest" description="Disordered" evidence="1">
    <location>
        <begin position="591"/>
        <end position="638"/>
    </location>
</feature>
<dbReference type="OrthoDB" id="425390at2759"/>
<organism evidence="3 4">
    <name type="scientific">Symbiodinium necroappetens</name>
    <dbReference type="NCBI Taxonomy" id="1628268"/>
    <lineage>
        <taxon>Eukaryota</taxon>
        <taxon>Sar</taxon>
        <taxon>Alveolata</taxon>
        <taxon>Dinophyceae</taxon>
        <taxon>Suessiales</taxon>
        <taxon>Symbiodiniaceae</taxon>
        <taxon>Symbiodinium</taxon>
    </lineage>
</organism>
<feature type="compositionally biased region" description="Basic residues" evidence="1">
    <location>
        <begin position="622"/>
        <end position="631"/>
    </location>
</feature>
<reference evidence="3" key="1">
    <citation type="submission" date="2021-02" db="EMBL/GenBank/DDBJ databases">
        <authorList>
            <person name="Dougan E. K."/>
            <person name="Rhodes N."/>
            <person name="Thang M."/>
            <person name="Chan C."/>
        </authorList>
    </citation>
    <scope>NUCLEOTIDE SEQUENCE</scope>
</reference>
<feature type="compositionally biased region" description="Polar residues" evidence="1">
    <location>
        <begin position="606"/>
        <end position="621"/>
    </location>
</feature>
<dbReference type="InterPro" id="IPR052514">
    <property type="entry name" value="SAM-dependent_MTase"/>
</dbReference>
<comment type="caution">
    <text evidence="3">The sequence shown here is derived from an EMBL/GenBank/DDBJ whole genome shotgun (WGS) entry which is preliminary data.</text>
</comment>
<name>A0A812K8D6_9DINO</name>
<sequence length="638" mass="70227">MIPRAAGFGLMLMLSWAKRPQIPPHWSCRGQVDWPSLRMLQEQVGRMMEHELLPVLMLEGGSQKYWDFLFQENCHAARWTVELLYAELGMIRAELSNDWADALGSAGMDINHPFAIFFRRSHPSMDLFHEIMWGAGSAWSSVSAGGWGTFALLGRLSKAFQVYLQKQGKPAREAVEAIMIVQPTETRRTIAAGISRVLTVALAGLQHANASAPWEHRAAAAAAAETLLRRWSRAATYSGLPPWQILGSLLLDAQAPKFFQFLDAILLPDAVRICLPQVLGLRSSCRCRAGHCSKFWGRDQALAAAAGNHSNKAGDLAIFRVVPKRGLLNDNFRSKCNVTCPKAVLGLLGEVSELFMGQSVPRTPFVYVDVGAALGDCMMSASFLFPEGRLQGIAFEAIPVWASRMRETFRINGISAEALPNRTQVLVRSVFLGSEKSRSVYMAGGWGLGGSSGATDPGSVGSFQPLTLRTSTLDDEVAVSGIGRVDLLHIFVNAVEPAVLQGARRLLQQHRVGCALVQTYLRQDITGPVVRVLRSSGYTVSNYSYAIPENAFQLVAGSPADALALAGGSACGRRFFQWWLGENREIESDCKMKKEQGRDREERPTQRQNCTGTSRFAQTYRTRAHTHKSHHSGWEPRT</sequence>
<dbReference type="PANTHER" id="PTHR34203:SF15">
    <property type="entry name" value="SLL1173 PROTEIN"/>
    <property type="match status" value="1"/>
</dbReference>
<keyword evidence="2" id="KW-0732">Signal</keyword>
<dbReference type="PANTHER" id="PTHR34203">
    <property type="entry name" value="METHYLTRANSFERASE, FKBM FAMILY PROTEIN"/>
    <property type="match status" value="1"/>
</dbReference>
<accession>A0A812K8D6</accession>
<dbReference type="EMBL" id="CAJNJA010007293">
    <property type="protein sequence ID" value="CAE7222843.1"/>
    <property type="molecule type" value="Genomic_DNA"/>
</dbReference>
<feature type="chain" id="PRO_5032833452" description="Methyltransferase FkbM domain-containing protein" evidence="2">
    <location>
        <begin position="18"/>
        <end position="638"/>
    </location>
</feature>
<evidence type="ECO:0000313" key="3">
    <source>
        <dbReference type="EMBL" id="CAE7222843.1"/>
    </source>
</evidence>
<dbReference type="Gene3D" id="3.40.50.150">
    <property type="entry name" value="Vaccinia Virus protein VP39"/>
    <property type="match status" value="1"/>
</dbReference>
<dbReference type="InterPro" id="IPR029063">
    <property type="entry name" value="SAM-dependent_MTases_sf"/>
</dbReference>